<keyword evidence="3" id="KW-1185">Reference proteome</keyword>
<dbReference type="Gene3D" id="2.40.33.20">
    <property type="entry name" value="PK beta-barrel domain-like"/>
    <property type="match status" value="1"/>
</dbReference>
<dbReference type="Pfam" id="PF03476">
    <property type="entry name" value="MOSC_N"/>
    <property type="match status" value="1"/>
</dbReference>
<organism evidence="2 3">
    <name type="scientific">Gemmobacter denitrificans</name>
    <dbReference type="NCBI Taxonomy" id="3123040"/>
    <lineage>
        <taxon>Bacteria</taxon>
        <taxon>Pseudomonadati</taxon>
        <taxon>Pseudomonadota</taxon>
        <taxon>Alphaproteobacteria</taxon>
        <taxon>Rhodobacterales</taxon>
        <taxon>Paracoccaceae</taxon>
        <taxon>Gemmobacter</taxon>
    </lineage>
</organism>
<evidence type="ECO:0000313" key="3">
    <source>
        <dbReference type="Proteomes" id="UP001431963"/>
    </source>
</evidence>
<name>A0ABU8BW70_9RHOB</name>
<proteinExistence type="predicted"/>
<dbReference type="PROSITE" id="PS51340">
    <property type="entry name" value="MOSC"/>
    <property type="match status" value="1"/>
</dbReference>
<dbReference type="PANTHER" id="PTHR36930:SF1">
    <property type="entry name" value="MOSC DOMAIN-CONTAINING PROTEIN"/>
    <property type="match status" value="1"/>
</dbReference>
<dbReference type="EMBL" id="JBALHR010000007">
    <property type="protein sequence ID" value="MEH7828944.1"/>
    <property type="molecule type" value="Genomic_DNA"/>
</dbReference>
<dbReference type="InterPro" id="IPR005302">
    <property type="entry name" value="MoCF_Sase_C"/>
</dbReference>
<sequence length="248" mass="27206">MTARLDRIIRHPIKSHGREDLASVRLLAGAALPWDRHWAVAHEAARLVPGWNPCVNFARGAKAPALMAIAAQLDEGSGTLTLTHPDRPALTFRPDDPADQPGFLDWVRPLNPENRAQPTQILQAGVAMTDTDYPSVSILNLASNHALGAHMGMELSPHRWRGNLWVDGWAPWQEFDLIGRRLRIGAALLEVREPITRCNATRANPDTGRIEGDTLAALQTHCDHQDFGVYAVVLEPGQIATGDEVTLT</sequence>
<dbReference type="SUPFAM" id="SSF50800">
    <property type="entry name" value="PK beta-barrel domain-like"/>
    <property type="match status" value="1"/>
</dbReference>
<evidence type="ECO:0000259" key="1">
    <source>
        <dbReference type="PROSITE" id="PS51340"/>
    </source>
</evidence>
<dbReference type="InterPro" id="IPR052716">
    <property type="entry name" value="MOSC_domain"/>
</dbReference>
<dbReference type="RefSeq" id="WP_335423500.1">
    <property type="nucleotide sequence ID" value="NZ_JBALHR010000007.1"/>
</dbReference>
<accession>A0ABU8BW70</accession>
<feature type="domain" description="MOSC" evidence="1">
    <location>
        <begin position="108"/>
        <end position="248"/>
    </location>
</feature>
<evidence type="ECO:0000313" key="2">
    <source>
        <dbReference type="EMBL" id="MEH7828944.1"/>
    </source>
</evidence>
<reference evidence="2" key="1">
    <citation type="submission" date="2024-02" db="EMBL/GenBank/DDBJ databases">
        <title>Genome sequences of strain Gemmobacter sp. JM10B15.</title>
        <authorList>
            <person name="Zhang M."/>
        </authorList>
    </citation>
    <scope>NUCLEOTIDE SEQUENCE</scope>
    <source>
        <strain evidence="2">JM10B15</strain>
    </source>
</reference>
<dbReference type="Pfam" id="PF03473">
    <property type="entry name" value="MOSC"/>
    <property type="match status" value="1"/>
</dbReference>
<dbReference type="PANTHER" id="PTHR36930">
    <property type="entry name" value="METAL-SULFUR CLUSTER BIOSYNTHESIS PROTEINS YUAD-RELATED"/>
    <property type="match status" value="1"/>
</dbReference>
<gene>
    <name evidence="2" type="ORF">V6590_12350</name>
</gene>
<comment type="caution">
    <text evidence="2">The sequence shown here is derived from an EMBL/GenBank/DDBJ whole genome shotgun (WGS) entry which is preliminary data.</text>
</comment>
<dbReference type="InterPro" id="IPR011037">
    <property type="entry name" value="Pyrv_Knase-like_insert_dom_sf"/>
</dbReference>
<protein>
    <submittedName>
        <fullName evidence="2">MOSC domain-containing protein</fullName>
    </submittedName>
</protein>
<dbReference type="Proteomes" id="UP001431963">
    <property type="component" value="Unassembled WGS sequence"/>
</dbReference>
<dbReference type="InterPro" id="IPR005303">
    <property type="entry name" value="MOCOS_middle"/>
</dbReference>